<evidence type="ECO:0000313" key="3">
    <source>
        <dbReference type="Proteomes" id="UP000054350"/>
    </source>
</evidence>
<dbReference type="Proteomes" id="UP000054350">
    <property type="component" value="Unassembled WGS sequence"/>
</dbReference>
<accession>A0A0L0SM13</accession>
<keyword evidence="3" id="KW-1185">Reference proteome</keyword>
<feature type="compositionally biased region" description="Low complexity" evidence="1">
    <location>
        <begin position="40"/>
        <end position="52"/>
    </location>
</feature>
<sequence length="1046" mass="110736">MFNGPNLRQEHSRKRKMPSPSHGRARVPLAGSHDNNVGLSISSTNASTPASSSDHESRPPPANAPSRPPKIPRTVSDPLAKLFPVTALVNLVDAHVARGAAMPSTIATTGILRAQCAIPATSRTPGGMLLHLSAADADDPVLMVYVPRKYWASLDMMLLVNLDTHLVLTRVQFRQESTAEGADPLRYWRVAKGCKALNGDMVMARALTLSKASHSFPLERPMLTQPRTVYSSQALMRACLSQEIVSGTGVTVPVEKRAYPDLFRGRIASSALECPDQLPLTLFSQGTPPTEWIAPPLISYRGTMTHCIDARLALYDLDHDFLLCLFYVAPDHADTNGSPWDHQLPPNLPVDVILSNVHVVHVPPAHLPPTVRDAFGVAEGGPPVVMLVSCAYATVAWHDAAKQPDPPPPLSPDAYTALYNVVAPLPALLGLASIADLLAARYPEFAAHLPLDAVKWLWSRIATPHPIVLAHRRHRVLECMEHPGFCSLLAMPVAEEGVPEWPDAPSRRLVSLADAVELRAPQAVLVGVVECHVGRLYLMDTIAAVRIVGTLPPDVVGALVLVEDMTWAPLTDQGAGDAVALIIDRVTVLARAPASVSDAASPATWYIQVERIIRANRTVVVTARGNPIDPGTMRVALDLDVRIVGLDPWLGTLAIGELYLVDAQSSAQLGTSWSLTGITSVALATPASPQLVDWSGTPLQLPGLTVPVSPPPRSGTTAIATLLDAPVLSHVAVAGTVRAVHARGSDVAVTLVDGVNPIVVILARTDLRTPLTVGTHIVVHGLACVTGGTVVRLARTHETWVDMRSGPSLEPEIRASQMHGHAATPRGIINAAAASRAAHALAGQHAFHAAVHTTLATAPPQSTAQVVARIDAVKSATAHVQCTMCGATVHARRCACPAPQRTNWMPQCRVVLTVADAAARADAVVADWDVLTTLVGGGDAVRARLAENGPGDVEVVVANARDVAATGWRRKREPVPRHAPGALVIDARTRWVLAVARETRGAERFVVRAAARVGVPASGPGTAGTSARAVAWQVLAAVVSDGVVGP</sequence>
<evidence type="ECO:0000313" key="2">
    <source>
        <dbReference type="EMBL" id="KNE63425.1"/>
    </source>
</evidence>
<reference evidence="2 3" key="1">
    <citation type="submission" date="2009-11" db="EMBL/GenBank/DDBJ databases">
        <title>Annotation of Allomyces macrogynus ATCC 38327.</title>
        <authorList>
            <consortium name="The Broad Institute Genome Sequencing Platform"/>
            <person name="Russ C."/>
            <person name="Cuomo C."/>
            <person name="Burger G."/>
            <person name="Gray M.W."/>
            <person name="Holland P.W.H."/>
            <person name="King N."/>
            <person name="Lang F.B.F."/>
            <person name="Roger A.J."/>
            <person name="Ruiz-Trillo I."/>
            <person name="Young S.K."/>
            <person name="Zeng Q."/>
            <person name="Gargeya S."/>
            <person name="Fitzgerald M."/>
            <person name="Haas B."/>
            <person name="Abouelleil A."/>
            <person name="Alvarado L."/>
            <person name="Arachchi H.M."/>
            <person name="Berlin A."/>
            <person name="Chapman S.B."/>
            <person name="Gearin G."/>
            <person name="Goldberg J."/>
            <person name="Griggs A."/>
            <person name="Gujja S."/>
            <person name="Hansen M."/>
            <person name="Heiman D."/>
            <person name="Howarth C."/>
            <person name="Larimer J."/>
            <person name="Lui A."/>
            <person name="MacDonald P.J.P."/>
            <person name="McCowen C."/>
            <person name="Montmayeur A."/>
            <person name="Murphy C."/>
            <person name="Neiman D."/>
            <person name="Pearson M."/>
            <person name="Priest M."/>
            <person name="Roberts A."/>
            <person name="Saif S."/>
            <person name="Shea T."/>
            <person name="Sisk P."/>
            <person name="Stolte C."/>
            <person name="Sykes S."/>
            <person name="Wortman J."/>
            <person name="Nusbaum C."/>
            <person name="Birren B."/>
        </authorList>
    </citation>
    <scope>NUCLEOTIDE SEQUENCE [LARGE SCALE GENOMIC DNA]</scope>
    <source>
        <strain evidence="2 3">ATCC 38327</strain>
    </source>
</reference>
<dbReference type="OrthoDB" id="5574554at2759"/>
<feature type="region of interest" description="Disordered" evidence="1">
    <location>
        <begin position="1"/>
        <end position="75"/>
    </location>
</feature>
<evidence type="ECO:0008006" key="4">
    <source>
        <dbReference type="Google" id="ProtNLM"/>
    </source>
</evidence>
<dbReference type="EMBL" id="GG745342">
    <property type="protein sequence ID" value="KNE63425.1"/>
    <property type="molecule type" value="Genomic_DNA"/>
</dbReference>
<feature type="compositionally biased region" description="Pro residues" evidence="1">
    <location>
        <begin position="59"/>
        <end position="71"/>
    </location>
</feature>
<name>A0A0L0SM13_ALLM3</name>
<protein>
    <recommendedName>
        <fullName evidence="4">CST complex subunit CTC1</fullName>
    </recommendedName>
</protein>
<organism evidence="2 3">
    <name type="scientific">Allomyces macrogynus (strain ATCC 38327)</name>
    <name type="common">Allomyces javanicus var. macrogynus</name>
    <dbReference type="NCBI Taxonomy" id="578462"/>
    <lineage>
        <taxon>Eukaryota</taxon>
        <taxon>Fungi</taxon>
        <taxon>Fungi incertae sedis</taxon>
        <taxon>Blastocladiomycota</taxon>
        <taxon>Blastocladiomycetes</taxon>
        <taxon>Blastocladiales</taxon>
        <taxon>Blastocladiaceae</taxon>
        <taxon>Allomyces</taxon>
    </lineage>
</organism>
<dbReference type="AlphaFoldDB" id="A0A0L0SM13"/>
<evidence type="ECO:0000256" key="1">
    <source>
        <dbReference type="SAM" id="MobiDB-lite"/>
    </source>
</evidence>
<reference evidence="3" key="2">
    <citation type="submission" date="2009-11" db="EMBL/GenBank/DDBJ databases">
        <title>The Genome Sequence of Allomyces macrogynus strain ATCC 38327.</title>
        <authorList>
            <consortium name="The Broad Institute Genome Sequencing Platform"/>
            <person name="Russ C."/>
            <person name="Cuomo C."/>
            <person name="Shea T."/>
            <person name="Young S.K."/>
            <person name="Zeng Q."/>
            <person name="Koehrsen M."/>
            <person name="Haas B."/>
            <person name="Borodovsky M."/>
            <person name="Guigo R."/>
            <person name="Alvarado L."/>
            <person name="Berlin A."/>
            <person name="Borenstein D."/>
            <person name="Chen Z."/>
            <person name="Engels R."/>
            <person name="Freedman E."/>
            <person name="Gellesch M."/>
            <person name="Goldberg J."/>
            <person name="Griggs A."/>
            <person name="Gujja S."/>
            <person name="Heiman D."/>
            <person name="Hepburn T."/>
            <person name="Howarth C."/>
            <person name="Jen D."/>
            <person name="Larson L."/>
            <person name="Lewis B."/>
            <person name="Mehta T."/>
            <person name="Park D."/>
            <person name="Pearson M."/>
            <person name="Roberts A."/>
            <person name="Saif S."/>
            <person name="Shenoy N."/>
            <person name="Sisk P."/>
            <person name="Stolte C."/>
            <person name="Sykes S."/>
            <person name="Walk T."/>
            <person name="White J."/>
            <person name="Yandava C."/>
            <person name="Burger G."/>
            <person name="Gray M.W."/>
            <person name="Holland P.W.H."/>
            <person name="King N."/>
            <person name="Lang F.B.F."/>
            <person name="Roger A.J."/>
            <person name="Ruiz-Trillo I."/>
            <person name="Lander E."/>
            <person name="Nusbaum C."/>
        </authorList>
    </citation>
    <scope>NUCLEOTIDE SEQUENCE [LARGE SCALE GENOMIC DNA]</scope>
    <source>
        <strain evidence="3">ATCC 38327</strain>
    </source>
</reference>
<proteinExistence type="predicted"/>
<dbReference type="VEuPathDB" id="FungiDB:AMAG_08557"/>
<gene>
    <name evidence="2" type="ORF">AMAG_08557</name>
</gene>